<dbReference type="EMBL" id="OB660052">
    <property type="protein sequence ID" value="CAD7222375.1"/>
    <property type="molecule type" value="Genomic_DNA"/>
</dbReference>
<proteinExistence type="predicted"/>
<accession>A0A7R8W0G1</accession>
<sequence length="117" mass="13204">MWRLFGTWIRLGALVTLCCAMATAQRRPSFTSQYNSTERRLEQKDKEAYEALDVQPEPWNLENERPDVNEYGTVNVPAFKICQMQHWKPALEAALEPLEPLEACIGSSIGSSIGSCI</sequence>
<evidence type="ECO:0000313" key="1">
    <source>
        <dbReference type="EMBL" id="CAD7222375.1"/>
    </source>
</evidence>
<dbReference type="AlphaFoldDB" id="A0A7R8W0G1"/>
<organism evidence="1">
    <name type="scientific">Cyprideis torosa</name>
    <dbReference type="NCBI Taxonomy" id="163714"/>
    <lineage>
        <taxon>Eukaryota</taxon>
        <taxon>Metazoa</taxon>
        <taxon>Ecdysozoa</taxon>
        <taxon>Arthropoda</taxon>
        <taxon>Crustacea</taxon>
        <taxon>Oligostraca</taxon>
        <taxon>Ostracoda</taxon>
        <taxon>Podocopa</taxon>
        <taxon>Podocopida</taxon>
        <taxon>Cytherocopina</taxon>
        <taxon>Cytheroidea</taxon>
        <taxon>Cytherideidae</taxon>
        <taxon>Cyprideis</taxon>
    </lineage>
</organism>
<name>A0A7R8W0G1_9CRUS</name>
<reference evidence="1" key="1">
    <citation type="submission" date="2020-11" db="EMBL/GenBank/DDBJ databases">
        <authorList>
            <person name="Tran Van P."/>
        </authorList>
    </citation>
    <scope>NUCLEOTIDE SEQUENCE</scope>
</reference>
<gene>
    <name evidence="1" type="ORF">CTOB1V02_LOCUS386</name>
</gene>
<protein>
    <submittedName>
        <fullName evidence="1">Uncharacterized protein</fullName>
    </submittedName>
</protein>